<dbReference type="GO" id="GO:0031201">
    <property type="term" value="C:SNARE complex"/>
    <property type="evidence" value="ECO:0007669"/>
    <property type="project" value="TreeGrafter"/>
</dbReference>
<sequence length="293" mass="33225">MPLFKRSTSQLQIPPVESTRGDDTFSDPPASDSTVVRDKYSRSRGDRNELFSGYNPTKSGSSRFFEGDSIDDEEDPEAIKQRIRYKKQESVKSTQTSIQLARQAVETGNNTLKKLREQSERLGNTEFILDRTKASVARAEDKTEELRKLNRSIFIPAVTFNNDAKHAARDAKVQRRHEDKRAEREKTMLGANMGRSEGWDGREETGSRRIRSTTQRSRFQFEATGSDDEMEDALESNLDEIQGLVRDLKNASITMGEEIGRQDAVITVLEEKTVKVDGRLHINTAKLHRTGGR</sequence>
<reference evidence="5" key="1">
    <citation type="submission" date="2020-05" db="EMBL/GenBank/DDBJ databases">
        <title>Mycena genomes resolve the evolution of fungal bioluminescence.</title>
        <authorList>
            <person name="Tsai I.J."/>
        </authorList>
    </citation>
    <scope>NUCLEOTIDE SEQUENCE</scope>
    <source>
        <strain evidence="5">CCC161011</strain>
    </source>
</reference>
<gene>
    <name evidence="5" type="ORF">MVEN_02414600</name>
</gene>
<dbReference type="SUPFAM" id="SSF58038">
    <property type="entry name" value="SNARE fusion complex"/>
    <property type="match status" value="2"/>
</dbReference>
<proteinExistence type="inferred from homology"/>
<feature type="domain" description="T-SNARE coiled-coil homology" evidence="4">
    <location>
        <begin position="228"/>
        <end position="290"/>
    </location>
</feature>
<accession>A0A8H7CAQ0</accession>
<evidence type="ECO:0000256" key="2">
    <source>
        <dbReference type="SAM" id="Coils"/>
    </source>
</evidence>
<dbReference type="AlphaFoldDB" id="A0A8H7CAQ0"/>
<feature type="compositionally biased region" description="Polar residues" evidence="3">
    <location>
        <begin position="1"/>
        <end position="12"/>
    </location>
</feature>
<evidence type="ECO:0000313" key="6">
    <source>
        <dbReference type="Proteomes" id="UP000620124"/>
    </source>
</evidence>
<dbReference type="Gene3D" id="1.20.5.110">
    <property type="match status" value="2"/>
</dbReference>
<protein>
    <submittedName>
        <fullName evidence="5">Protein transporter SEC9</fullName>
    </submittedName>
</protein>
<dbReference type="Proteomes" id="UP000620124">
    <property type="component" value="Unassembled WGS sequence"/>
</dbReference>
<dbReference type="GO" id="GO:0005484">
    <property type="term" value="F:SNAP receptor activity"/>
    <property type="evidence" value="ECO:0007669"/>
    <property type="project" value="TreeGrafter"/>
</dbReference>
<keyword evidence="2" id="KW-0175">Coiled coil</keyword>
<organism evidence="5 6">
    <name type="scientific">Mycena venus</name>
    <dbReference type="NCBI Taxonomy" id="2733690"/>
    <lineage>
        <taxon>Eukaryota</taxon>
        <taxon>Fungi</taxon>
        <taxon>Dikarya</taxon>
        <taxon>Basidiomycota</taxon>
        <taxon>Agaricomycotina</taxon>
        <taxon>Agaricomycetes</taxon>
        <taxon>Agaricomycetidae</taxon>
        <taxon>Agaricales</taxon>
        <taxon>Marasmiineae</taxon>
        <taxon>Mycenaceae</taxon>
        <taxon>Mycena</taxon>
    </lineage>
</organism>
<keyword evidence="6" id="KW-1185">Reference proteome</keyword>
<comment type="similarity">
    <text evidence="1">Belongs to the SNAP-25 family.</text>
</comment>
<feature type="region of interest" description="Disordered" evidence="3">
    <location>
        <begin position="1"/>
        <end position="76"/>
    </location>
</feature>
<dbReference type="SMART" id="SM00397">
    <property type="entry name" value="t_SNARE"/>
    <property type="match status" value="2"/>
</dbReference>
<evidence type="ECO:0000313" key="5">
    <source>
        <dbReference type="EMBL" id="KAF7330759.1"/>
    </source>
</evidence>
<evidence type="ECO:0000259" key="4">
    <source>
        <dbReference type="PROSITE" id="PS50192"/>
    </source>
</evidence>
<feature type="coiled-coil region" evidence="2">
    <location>
        <begin position="98"/>
        <end position="149"/>
    </location>
</feature>
<evidence type="ECO:0000256" key="3">
    <source>
        <dbReference type="SAM" id="MobiDB-lite"/>
    </source>
</evidence>
<dbReference type="OrthoDB" id="18679at2759"/>
<name>A0A8H7CAQ0_9AGAR</name>
<dbReference type="GO" id="GO:0019905">
    <property type="term" value="F:syntaxin binding"/>
    <property type="evidence" value="ECO:0007669"/>
    <property type="project" value="TreeGrafter"/>
</dbReference>
<dbReference type="InterPro" id="IPR000727">
    <property type="entry name" value="T_SNARE_dom"/>
</dbReference>
<dbReference type="PROSITE" id="PS50192">
    <property type="entry name" value="T_SNARE"/>
    <property type="match status" value="1"/>
</dbReference>
<evidence type="ECO:0000256" key="1">
    <source>
        <dbReference type="ARBA" id="ARBA00009480"/>
    </source>
</evidence>
<dbReference type="CDD" id="cd15886">
    <property type="entry name" value="SNARE_SEC9N"/>
    <property type="match status" value="1"/>
</dbReference>
<comment type="caution">
    <text evidence="5">The sequence shown here is derived from an EMBL/GenBank/DDBJ whole genome shotgun (WGS) entry which is preliminary data.</text>
</comment>
<dbReference type="PANTHER" id="PTHR19305:SF9">
    <property type="entry name" value="SYNAPTOSOMAL-ASSOCIATED PROTEIN 29"/>
    <property type="match status" value="1"/>
</dbReference>
<dbReference type="GO" id="GO:0006887">
    <property type="term" value="P:exocytosis"/>
    <property type="evidence" value="ECO:0007669"/>
    <property type="project" value="TreeGrafter"/>
</dbReference>
<dbReference type="EMBL" id="JACAZI010000032">
    <property type="protein sequence ID" value="KAF7330759.1"/>
    <property type="molecule type" value="Genomic_DNA"/>
</dbReference>
<dbReference type="GO" id="GO:0006906">
    <property type="term" value="P:vesicle fusion"/>
    <property type="evidence" value="ECO:0007669"/>
    <property type="project" value="TreeGrafter"/>
</dbReference>
<feature type="compositionally biased region" description="Basic and acidic residues" evidence="3">
    <location>
        <begin position="35"/>
        <end position="49"/>
    </location>
</feature>
<dbReference type="PANTHER" id="PTHR19305">
    <property type="entry name" value="SYNAPTOSOMAL ASSOCIATED PROTEIN"/>
    <property type="match status" value="1"/>
</dbReference>
<dbReference type="GO" id="GO:0005886">
    <property type="term" value="C:plasma membrane"/>
    <property type="evidence" value="ECO:0007669"/>
    <property type="project" value="TreeGrafter"/>
</dbReference>